<dbReference type="AlphaFoldDB" id="A0A5P6PDX5"/>
<accession>A0A5P6PDX5</accession>
<dbReference type="OrthoDB" id="8221510at2"/>
<evidence type="ECO:0000259" key="1">
    <source>
        <dbReference type="PROSITE" id="PS51186"/>
    </source>
</evidence>
<dbReference type="Proteomes" id="UP000325641">
    <property type="component" value="Chromosome"/>
</dbReference>
<dbReference type="InterPro" id="IPR000182">
    <property type="entry name" value="GNAT_dom"/>
</dbReference>
<dbReference type="InterPro" id="IPR016181">
    <property type="entry name" value="Acyl_CoA_acyltransferase"/>
</dbReference>
<dbReference type="KEGG" id="bbet:F8237_31375"/>
<dbReference type="Pfam" id="PF13302">
    <property type="entry name" value="Acetyltransf_3"/>
    <property type="match status" value="1"/>
</dbReference>
<dbReference type="GO" id="GO:0016747">
    <property type="term" value="F:acyltransferase activity, transferring groups other than amino-acyl groups"/>
    <property type="evidence" value="ECO:0007669"/>
    <property type="project" value="InterPro"/>
</dbReference>
<keyword evidence="2" id="KW-0808">Transferase</keyword>
<dbReference type="Gene3D" id="3.40.630.30">
    <property type="match status" value="1"/>
</dbReference>
<dbReference type="PROSITE" id="PS51186">
    <property type="entry name" value="GNAT"/>
    <property type="match status" value="1"/>
</dbReference>
<name>A0A5P6PDX5_9BRAD</name>
<dbReference type="EMBL" id="CP044543">
    <property type="protein sequence ID" value="QFI76500.1"/>
    <property type="molecule type" value="Genomic_DNA"/>
</dbReference>
<dbReference type="RefSeq" id="WP_151649961.1">
    <property type="nucleotide sequence ID" value="NZ_CP044543.1"/>
</dbReference>
<evidence type="ECO:0000313" key="2">
    <source>
        <dbReference type="EMBL" id="QFI76500.1"/>
    </source>
</evidence>
<feature type="domain" description="N-acetyltransferase" evidence="1">
    <location>
        <begin position="3"/>
        <end position="171"/>
    </location>
</feature>
<proteinExistence type="predicted"/>
<sequence length="171" mass="19670">MAIAVRPMTLQETALIIEYFHAATPEHLEMLGVDPTRLPPASQWQRLYEQMFDRPVEQRGGFLVSWLSDDKFLGFSTADKIRFGQHANMHLHITDPSLRKRGIGVECVRKTVDLYFQALELKQLFCEPNAFNVAPNRTLQKAGFTYVKTHMTVPGPLNFHQAVNRWMIDRG</sequence>
<gene>
    <name evidence="2" type="ORF">F8237_31375</name>
</gene>
<protein>
    <submittedName>
        <fullName evidence="2">GNAT family N-acetyltransferase</fullName>
    </submittedName>
</protein>
<reference evidence="3" key="1">
    <citation type="submission" date="2019-10" db="EMBL/GenBank/DDBJ databases">
        <title>Complete Genome Sequence of Bradyrhizobium betae type strain PL7HG1T.</title>
        <authorList>
            <person name="Bromfield E.S.P."/>
            <person name="Cloutier S."/>
        </authorList>
    </citation>
    <scope>NUCLEOTIDE SEQUENCE [LARGE SCALE GENOMIC DNA]</scope>
    <source>
        <strain evidence="3">PL7HG1</strain>
    </source>
</reference>
<evidence type="ECO:0000313" key="3">
    <source>
        <dbReference type="Proteomes" id="UP000325641"/>
    </source>
</evidence>
<organism evidence="2 3">
    <name type="scientific">Bradyrhizobium betae</name>
    <dbReference type="NCBI Taxonomy" id="244734"/>
    <lineage>
        <taxon>Bacteria</taxon>
        <taxon>Pseudomonadati</taxon>
        <taxon>Pseudomonadota</taxon>
        <taxon>Alphaproteobacteria</taxon>
        <taxon>Hyphomicrobiales</taxon>
        <taxon>Nitrobacteraceae</taxon>
        <taxon>Bradyrhizobium</taxon>
    </lineage>
</organism>
<dbReference type="SUPFAM" id="SSF55729">
    <property type="entry name" value="Acyl-CoA N-acyltransferases (Nat)"/>
    <property type="match status" value="1"/>
</dbReference>